<dbReference type="EMBL" id="AVQG01000055">
    <property type="protein sequence ID" value="ERH49146.1"/>
    <property type="molecule type" value="Genomic_DNA"/>
</dbReference>
<name>U1SSA0_9PSED</name>
<dbReference type="SMART" id="SM00953">
    <property type="entry name" value="RES"/>
    <property type="match status" value="1"/>
</dbReference>
<dbReference type="AlphaFoldDB" id="U1SSA0"/>
<sequence>MEEQVCWGCVGDAILKSSIMSEGDAAKCSFCNKRRKCCSIGWLTAEVQSVLSWLIRPGDSYPIFGEDDRVSHEERFGDPLQFWIGDVLGLSDDSLPIVAAISRELQPSHRDIADGGESEFPPDINYVERRYRPANVERRWKRFKTEIMYGRRFFSSEAKPFLDWLFAGAEEFGVYTPFADRESVIRTIPAGSTFYRARRCDSRSAVEKVISNPVAELNAPPRQFAKAGRMNPAGVPFFYGAFDRATCIAELRPPVGGKVVSGEFVISRDVRVFDFAGLDTAYIESVPTSYFDDTYQEQKQREHFLKSLHKIISSPVLPDDEHEYLVTQVIAEYFATQPPNPIEGVIFRSAQRQNDSDARNIVLFTAAIPALALKAETLLVHQVTAVIYEEVTFDVKNGHIEIDPADADDEWDFNPNDFDPSDWDKREGEQHFITSLEELDQM</sequence>
<dbReference type="PATRIC" id="fig|1390371.3.peg.4570"/>
<evidence type="ECO:0000259" key="1">
    <source>
        <dbReference type="SMART" id="SM00953"/>
    </source>
</evidence>
<organism evidence="2 3">
    <name type="scientific">Pseudomonas simiae</name>
    <dbReference type="NCBI Taxonomy" id="321846"/>
    <lineage>
        <taxon>Bacteria</taxon>
        <taxon>Pseudomonadati</taxon>
        <taxon>Pseudomonadota</taxon>
        <taxon>Gammaproteobacteria</taxon>
        <taxon>Pseudomonadales</taxon>
        <taxon>Pseudomonadaceae</taxon>
        <taxon>Pseudomonas</taxon>
    </lineage>
</organism>
<comment type="caution">
    <text evidence="2">The sequence shown here is derived from an EMBL/GenBank/DDBJ whole genome shotgun (WGS) entry which is preliminary data.</text>
</comment>
<protein>
    <recommendedName>
        <fullName evidence="1">RES domain-containing protein</fullName>
    </recommendedName>
</protein>
<dbReference type="Pfam" id="PF08808">
    <property type="entry name" value="RES"/>
    <property type="match status" value="1"/>
</dbReference>
<evidence type="ECO:0000313" key="2">
    <source>
        <dbReference type="EMBL" id="ERH49146.1"/>
    </source>
</evidence>
<reference evidence="2 3" key="1">
    <citation type="submission" date="2013-08" db="EMBL/GenBank/DDBJ databases">
        <title>Biodegradation of aromatic compounds in biofilm forming Pseudomonas isolated from sewage sludge.</title>
        <authorList>
            <person name="Qureshi A."/>
            <person name="Ghosh S."/>
            <person name="Khardenavis A.A."/>
            <person name="Kapley A."/>
            <person name="Purohit H.J."/>
        </authorList>
    </citation>
    <scope>NUCLEOTIDE SEQUENCE [LARGE SCALE GENOMIC DNA]</scope>
    <source>
        <strain evidence="2 3">EGD-AQ6</strain>
    </source>
</reference>
<gene>
    <name evidence="2" type="ORF">O204_10005</name>
</gene>
<proteinExistence type="predicted"/>
<evidence type="ECO:0000313" key="3">
    <source>
        <dbReference type="Proteomes" id="UP000016504"/>
    </source>
</evidence>
<dbReference type="RefSeq" id="WP_021492900.1">
    <property type="nucleotide sequence ID" value="NZ_AVQG01000055.1"/>
</dbReference>
<dbReference type="Proteomes" id="UP000016504">
    <property type="component" value="Unassembled WGS sequence"/>
</dbReference>
<feature type="domain" description="RES" evidence="1">
    <location>
        <begin position="213"/>
        <end position="375"/>
    </location>
</feature>
<accession>U1SSA0</accession>
<dbReference type="InterPro" id="IPR014914">
    <property type="entry name" value="RES_dom"/>
</dbReference>